<name>A0AAE1L4K8_PETCI</name>
<dbReference type="Proteomes" id="UP001286313">
    <property type="component" value="Unassembled WGS sequence"/>
</dbReference>
<evidence type="ECO:0000256" key="1">
    <source>
        <dbReference type="SAM" id="MobiDB-lite"/>
    </source>
</evidence>
<organism evidence="2 3">
    <name type="scientific">Petrolisthes cinctipes</name>
    <name type="common">Flat porcelain crab</name>
    <dbReference type="NCBI Taxonomy" id="88211"/>
    <lineage>
        <taxon>Eukaryota</taxon>
        <taxon>Metazoa</taxon>
        <taxon>Ecdysozoa</taxon>
        <taxon>Arthropoda</taxon>
        <taxon>Crustacea</taxon>
        <taxon>Multicrustacea</taxon>
        <taxon>Malacostraca</taxon>
        <taxon>Eumalacostraca</taxon>
        <taxon>Eucarida</taxon>
        <taxon>Decapoda</taxon>
        <taxon>Pleocyemata</taxon>
        <taxon>Anomura</taxon>
        <taxon>Galatheoidea</taxon>
        <taxon>Porcellanidae</taxon>
        <taxon>Petrolisthes</taxon>
    </lineage>
</organism>
<dbReference type="EMBL" id="JAWQEG010000086">
    <property type="protein sequence ID" value="KAK3894862.1"/>
    <property type="molecule type" value="Genomic_DNA"/>
</dbReference>
<protein>
    <submittedName>
        <fullName evidence="2">Uncharacterized protein</fullName>
    </submittedName>
</protein>
<proteinExistence type="predicted"/>
<evidence type="ECO:0000313" key="3">
    <source>
        <dbReference type="Proteomes" id="UP001286313"/>
    </source>
</evidence>
<sequence length="140" mass="14606">MSFKEDIGVVNDRSQVCPNDDLVDDVEVISGGGGGGGNDGDGDGGGGGGGRVVVVVMPATPGNDPRGSSTPALLHGHDPPHTSPLCPRAPRPIVPLTRGRPFFTPRKTKHYKPYAPFTLSLIYPLDLGRDLLLPAFSVPE</sequence>
<comment type="caution">
    <text evidence="2">The sequence shown here is derived from an EMBL/GenBank/DDBJ whole genome shotgun (WGS) entry which is preliminary data.</text>
</comment>
<evidence type="ECO:0000313" key="2">
    <source>
        <dbReference type="EMBL" id="KAK3894862.1"/>
    </source>
</evidence>
<reference evidence="2" key="1">
    <citation type="submission" date="2023-10" db="EMBL/GenBank/DDBJ databases">
        <title>Genome assemblies of two species of porcelain crab, Petrolisthes cinctipes and Petrolisthes manimaculis (Anomura: Porcellanidae).</title>
        <authorList>
            <person name="Angst P."/>
        </authorList>
    </citation>
    <scope>NUCLEOTIDE SEQUENCE</scope>
    <source>
        <strain evidence="2">PB745_01</strain>
        <tissue evidence="2">Gill</tissue>
    </source>
</reference>
<gene>
    <name evidence="2" type="ORF">Pcinc_001401</name>
</gene>
<feature type="region of interest" description="Disordered" evidence="1">
    <location>
        <begin position="28"/>
        <end position="91"/>
    </location>
</feature>
<keyword evidence="3" id="KW-1185">Reference proteome</keyword>
<dbReference type="AlphaFoldDB" id="A0AAE1L4K8"/>
<feature type="compositionally biased region" description="Gly residues" evidence="1">
    <location>
        <begin position="30"/>
        <end position="51"/>
    </location>
</feature>
<accession>A0AAE1L4K8</accession>